<dbReference type="RefSeq" id="WP_378265462.1">
    <property type="nucleotide sequence ID" value="NZ_JBHSIT010000022.1"/>
</dbReference>
<evidence type="ECO:0000313" key="3">
    <source>
        <dbReference type="EMBL" id="MFC4913995.1"/>
    </source>
</evidence>
<protein>
    <submittedName>
        <fullName evidence="3">Acyclic terpene utilization AtuA family protein</fullName>
    </submittedName>
</protein>
<proteinExistence type="predicted"/>
<dbReference type="Pfam" id="PF07287">
    <property type="entry name" value="AtuA"/>
    <property type="match status" value="1"/>
</dbReference>
<gene>
    <name evidence="3" type="ORF">ACFPCY_42385</name>
</gene>
<sequence length="578" mass="60516">MSRPLRVGNASGFYGDRFSAVREMLEGGPLDVLTGDYLAELTMLILGRSKLKDPGGGYASTFLRQMEDALGLAAERGVKIVTNAGGLNPRGLAERLGELADRLGLDVRVGYVHGDDLLPRAQELGLGDERYGQPLTANAYLGAWGIAECLKAGADVVVTGRVTDASLVVGPSAAHFGWARDDFDALAGATVAGHVLECGAQATGGNYAFFQEIYNVKAAGAARPAGFPVAEIHADGSSVITKHDGTGGAVTVETVTAQLLYEIGAPAYAGPDVTARFDTIELAPDGPDRVRIGGVRGTPPPPTTKVCLNHLGGHRNEMTFVLTGLDIEAKADLVRAQLEAALGEDRPSRVEWTTVGAAKRDAETQGEATALLRCAVLDPDPEKVGRAFSNAAVELALAGYPGFTMTSPPGKGGPYGVYRPAFVPNEEVEHLAVLPDGTQVSIPPAPRTASLGAISAGGNSPAAPSETGPMREVPLGVIAGARSGDKGGDANIGVWARTPAQFSWLESHLTAERLQELLPETKELRVVRYVLPNLRAVNFVVEGLLQEGVSASTRFDPQGKALGEWLRSRSVIVPEAVL</sequence>
<reference evidence="4" key="1">
    <citation type="journal article" date="2019" name="Int. J. Syst. Evol. Microbiol.">
        <title>The Global Catalogue of Microorganisms (GCM) 10K type strain sequencing project: providing services to taxonomists for standard genome sequencing and annotation.</title>
        <authorList>
            <consortium name="The Broad Institute Genomics Platform"/>
            <consortium name="The Broad Institute Genome Sequencing Center for Infectious Disease"/>
            <person name="Wu L."/>
            <person name="Ma J."/>
        </authorList>
    </citation>
    <scope>NUCLEOTIDE SEQUENCE [LARGE SCALE GENOMIC DNA]</scope>
    <source>
        <strain evidence="4">KLKA75</strain>
    </source>
</reference>
<evidence type="ECO:0000313" key="4">
    <source>
        <dbReference type="Proteomes" id="UP001595872"/>
    </source>
</evidence>
<comment type="caution">
    <text evidence="3">The sequence shown here is derived from an EMBL/GenBank/DDBJ whole genome shotgun (WGS) entry which is preliminary data.</text>
</comment>
<dbReference type="PANTHER" id="PTHR47585:SF1">
    <property type="entry name" value="DUF1446 DOMAIN-CONTAINING PROTEIN"/>
    <property type="match status" value="1"/>
</dbReference>
<dbReference type="EMBL" id="JBHSIT010000022">
    <property type="protein sequence ID" value="MFC4913995.1"/>
    <property type="molecule type" value="Genomic_DNA"/>
</dbReference>
<dbReference type="InterPro" id="IPR056362">
    <property type="entry name" value="AtuA-like_ferredoxin_dom"/>
</dbReference>
<dbReference type="Proteomes" id="UP001595872">
    <property type="component" value="Unassembled WGS sequence"/>
</dbReference>
<dbReference type="InterPro" id="IPR010839">
    <property type="entry name" value="AtuA_N"/>
</dbReference>
<feature type="domain" description="Acyclic terpene utilisation N-terminal" evidence="1">
    <location>
        <begin position="5"/>
        <end position="432"/>
    </location>
</feature>
<evidence type="ECO:0000259" key="2">
    <source>
        <dbReference type="Pfam" id="PF23544"/>
    </source>
</evidence>
<accession>A0ABV9UEC0</accession>
<dbReference type="Pfam" id="PF23544">
    <property type="entry name" value="AtuA_ferredoxin"/>
    <property type="match status" value="1"/>
</dbReference>
<name>A0ABV9UEC0_9ACTN</name>
<evidence type="ECO:0000259" key="1">
    <source>
        <dbReference type="Pfam" id="PF07287"/>
    </source>
</evidence>
<keyword evidence="4" id="KW-1185">Reference proteome</keyword>
<dbReference type="PANTHER" id="PTHR47585">
    <property type="match status" value="1"/>
</dbReference>
<feature type="domain" description="AtuA-like ferredoxin-fold" evidence="2">
    <location>
        <begin position="474"/>
        <end position="570"/>
    </location>
</feature>
<organism evidence="3 4">
    <name type="scientific">Actinomadura gamaensis</name>
    <dbReference type="NCBI Taxonomy" id="1763541"/>
    <lineage>
        <taxon>Bacteria</taxon>
        <taxon>Bacillati</taxon>
        <taxon>Actinomycetota</taxon>
        <taxon>Actinomycetes</taxon>
        <taxon>Streptosporangiales</taxon>
        <taxon>Thermomonosporaceae</taxon>
        <taxon>Actinomadura</taxon>
    </lineage>
</organism>